<dbReference type="EMBL" id="JACGWZ010000005">
    <property type="protein sequence ID" value="MBA8826340.1"/>
    <property type="molecule type" value="Genomic_DNA"/>
</dbReference>
<reference evidence="1 2" key="1">
    <citation type="submission" date="2020-07" db="EMBL/GenBank/DDBJ databases">
        <title>Sequencing the genomes of 1000 actinobacteria strains.</title>
        <authorList>
            <person name="Klenk H.-P."/>
        </authorList>
    </citation>
    <scope>NUCLEOTIDE SEQUENCE [LARGE SCALE GENOMIC DNA]</scope>
    <source>
        <strain evidence="1 2">DSM 45975</strain>
    </source>
</reference>
<organism evidence="1 2">
    <name type="scientific">Halosaccharopolyspora lacisalsi</name>
    <dbReference type="NCBI Taxonomy" id="1000566"/>
    <lineage>
        <taxon>Bacteria</taxon>
        <taxon>Bacillati</taxon>
        <taxon>Actinomycetota</taxon>
        <taxon>Actinomycetes</taxon>
        <taxon>Pseudonocardiales</taxon>
        <taxon>Pseudonocardiaceae</taxon>
        <taxon>Halosaccharopolyspora</taxon>
    </lineage>
</organism>
<evidence type="ECO:0000313" key="1">
    <source>
        <dbReference type="EMBL" id="MBA8826340.1"/>
    </source>
</evidence>
<accession>A0A839DZR6</accession>
<dbReference type="AlphaFoldDB" id="A0A839DZR6"/>
<name>A0A839DZR6_9PSEU</name>
<keyword evidence="2" id="KW-1185">Reference proteome</keyword>
<evidence type="ECO:0000313" key="2">
    <source>
        <dbReference type="Proteomes" id="UP000569329"/>
    </source>
</evidence>
<proteinExistence type="predicted"/>
<gene>
    <name evidence="1" type="ORF">FHX42_003716</name>
</gene>
<dbReference type="Proteomes" id="UP000569329">
    <property type="component" value="Unassembled WGS sequence"/>
</dbReference>
<sequence>MRRGRRGHPCVPDMSDMGLWHCPECGQQWEVHGVVGNLRARRVSRIGSFLARLLGS</sequence>
<comment type="caution">
    <text evidence="1">The sequence shown here is derived from an EMBL/GenBank/DDBJ whole genome shotgun (WGS) entry which is preliminary data.</text>
</comment>
<dbReference type="RefSeq" id="WP_182545567.1">
    <property type="nucleotide sequence ID" value="NZ_JACGWZ010000005.1"/>
</dbReference>
<protein>
    <submittedName>
        <fullName evidence="1">Uncharacterized protein</fullName>
    </submittedName>
</protein>